<dbReference type="EMBL" id="JYDP01001668">
    <property type="protein sequence ID" value="KRY97974.1"/>
    <property type="molecule type" value="Genomic_DNA"/>
</dbReference>
<dbReference type="AlphaFoldDB" id="A0A0V1GIH6"/>
<protein>
    <submittedName>
        <fullName evidence="1">Uncharacterized protein</fullName>
    </submittedName>
</protein>
<accession>A0A0V1GIH6</accession>
<sequence length="36" mass="3946">MLHKEEHNAQTNQRKASVVCMVNKSFRWCAVGGGGA</sequence>
<dbReference type="Proteomes" id="UP000055024">
    <property type="component" value="Unassembled WGS sequence"/>
</dbReference>
<proteinExistence type="predicted"/>
<comment type="caution">
    <text evidence="1">The sequence shown here is derived from an EMBL/GenBank/DDBJ whole genome shotgun (WGS) entry which is preliminary data.</text>
</comment>
<evidence type="ECO:0000313" key="1">
    <source>
        <dbReference type="EMBL" id="KRY97974.1"/>
    </source>
</evidence>
<gene>
    <name evidence="1" type="ORF">T11_910</name>
</gene>
<organism evidence="1 2">
    <name type="scientific">Trichinella zimbabwensis</name>
    <dbReference type="NCBI Taxonomy" id="268475"/>
    <lineage>
        <taxon>Eukaryota</taxon>
        <taxon>Metazoa</taxon>
        <taxon>Ecdysozoa</taxon>
        <taxon>Nematoda</taxon>
        <taxon>Enoplea</taxon>
        <taxon>Dorylaimia</taxon>
        <taxon>Trichinellida</taxon>
        <taxon>Trichinellidae</taxon>
        <taxon>Trichinella</taxon>
    </lineage>
</organism>
<keyword evidence="2" id="KW-1185">Reference proteome</keyword>
<reference evidence="1 2" key="1">
    <citation type="submission" date="2015-01" db="EMBL/GenBank/DDBJ databases">
        <title>Evolution of Trichinella species and genotypes.</title>
        <authorList>
            <person name="Korhonen P.K."/>
            <person name="Edoardo P."/>
            <person name="Giuseppe L.R."/>
            <person name="Gasser R.B."/>
        </authorList>
    </citation>
    <scope>NUCLEOTIDE SEQUENCE [LARGE SCALE GENOMIC DNA]</scope>
    <source>
        <strain evidence="1">ISS1029</strain>
    </source>
</reference>
<evidence type="ECO:0000313" key="2">
    <source>
        <dbReference type="Proteomes" id="UP000055024"/>
    </source>
</evidence>
<name>A0A0V1GIH6_9BILA</name>